<organism evidence="2 3">
    <name type="scientific">Heligmosomoides polygyrus</name>
    <name type="common">Parasitic roundworm</name>
    <dbReference type="NCBI Taxonomy" id="6339"/>
    <lineage>
        <taxon>Eukaryota</taxon>
        <taxon>Metazoa</taxon>
        <taxon>Ecdysozoa</taxon>
        <taxon>Nematoda</taxon>
        <taxon>Chromadorea</taxon>
        <taxon>Rhabditida</taxon>
        <taxon>Rhabditina</taxon>
        <taxon>Rhabditomorpha</taxon>
        <taxon>Strongyloidea</taxon>
        <taxon>Heligmosomidae</taxon>
        <taxon>Heligmosomoides</taxon>
    </lineage>
</organism>
<accession>A0A183FUS7</accession>
<evidence type="ECO:0000313" key="1">
    <source>
        <dbReference type="EMBL" id="VDO90522.1"/>
    </source>
</evidence>
<keyword evidence="2" id="KW-1185">Reference proteome</keyword>
<dbReference type="Proteomes" id="UP000050761">
    <property type="component" value="Unassembled WGS sequence"/>
</dbReference>
<proteinExistence type="predicted"/>
<accession>A0A3P8D2H6</accession>
<evidence type="ECO:0000313" key="2">
    <source>
        <dbReference type="Proteomes" id="UP000050761"/>
    </source>
</evidence>
<dbReference type="AlphaFoldDB" id="A0A183FUS7"/>
<reference evidence="1 2" key="1">
    <citation type="submission" date="2018-11" db="EMBL/GenBank/DDBJ databases">
        <authorList>
            <consortium name="Pathogen Informatics"/>
        </authorList>
    </citation>
    <scope>NUCLEOTIDE SEQUENCE [LARGE SCALE GENOMIC DNA]</scope>
</reference>
<gene>
    <name evidence="1" type="ORF">HPBE_LOCUS11989</name>
</gene>
<reference evidence="3" key="2">
    <citation type="submission" date="2019-09" db="UniProtKB">
        <authorList>
            <consortium name="WormBaseParasite"/>
        </authorList>
    </citation>
    <scope>IDENTIFICATION</scope>
</reference>
<evidence type="ECO:0000313" key="3">
    <source>
        <dbReference type="WBParaSite" id="HPBE_0001198801-mRNA-1"/>
    </source>
</evidence>
<dbReference type="OrthoDB" id="5835829at2759"/>
<name>A0A183FUS7_HELPZ</name>
<sequence length="78" mass="9141">MTFGQRVGNFLFHNVIVATRYVQIYVLERMFTRKGFPEVGIVRSEAERAIYAGRSEFLFDVVRPINNRVKHFGSIKEM</sequence>
<dbReference type="EMBL" id="UZAH01027314">
    <property type="protein sequence ID" value="VDO90522.1"/>
    <property type="molecule type" value="Genomic_DNA"/>
</dbReference>
<protein>
    <submittedName>
        <fullName evidence="3">Acyl-CoA N-acyltransferase</fullName>
    </submittedName>
</protein>
<dbReference type="WBParaSite" id="HPBE_0001198801-mRNA-1">
    <property type="protein sequence ID" value="HPBE_0001198801-mRNA-1"/>
    <property type="gene ID" value="HPBE_0001198801"/>
</dbReference>